<dbReference type="Pfam" id="PF00249">
    <property type="entry name" value="Myb_DNA-binding"/>
    <property type="match status" value="2"/>
</dbReference>
<dbReference type="InterPro" id="IPR009057">
    <property type="entry name" value="Homeodomain-like_sf"/>
</dbReference>
<evidence type="ECO:0000256" key="2">
    <source>
        <dbReference type="ARBA" id="ARBA00022737"/>
    </source>
</evidence>
<feature type="coiled-coil region" evidence="7">
    <location>
        <begin position="144"/>
        <end position="173"/>
    </location>
</feature>
<evidence type="ECO:0000256" key="1">
    <source>
        <dbReference type="ARBA" id="ARBA00004123"/>
    </source>
</evidence>
<comment type="subcellular location">
    <subcellularLocation>
        <location evidence="1">Nucleus</location>
    </subcellularLocation>
</comment>
<dbReference type="SUPFAM" id="SSF46689">
    <property type="entry name" value="Homeodomain-like"/>
    <property type="match status" value="1"/>
</dbReference>
<reference evidence="11" key="1">
    <citation type="submission" date="2025-08" db="UniProtKB">
        <authorList>
            <consortium name="RefSeq"/>
        </authorList>
    </citation>
    <scope>IDENTIFICATION</scope>
    <source>
        <tissue evidence="11">Seedling</tissue>
    </source>
</reference>
<dbReference type="SMART" id="SM00717">
    <property type="entry name" value="SANT"/>
    <property type="match status" value="2"/>
</dbReference>
<dbReference type="Gene3D" id="1.10.10.60">
    <property type="entry name" value="Homeodomain-like"/>
    <property type="match status" value="2"/>
</dbReference>
<evidence type="ECO:0000256" key="5">
    <source>
        <dbReference type="ARBA" id="ARBA00023163"/>
    </source>
</evidence>
<dbReference type="AlphaFoldDB" id="A0A6P4A2K3"/>
<dbReference type="GO" id="GO:0043565">
    <property type="term" value="F:sequence-specific DNA binding"/>
    <property type="evidence" value="ECO:0007669"/>
    <property type="project" value="InterPro"/>
</dbReference>
<keyword evidence="5" id="KW-0804">Transcription</keyword>
<feature type="domain" description="Myb-like" evidence="8">
    <location>
        <begin position="70"/>
        <end position="120"/>
    </location>
</feature>
<keyword evidence="7" id="KW-0175">Coiled coil</keyword>
<feature type="domain" description="Myb-like" evidence="8">
    <location>
        <begin position="17"/>
        <end position="69"/>
    </location>
</feature>
<dbReference type="InParanoid" id="A0A6P4A2K3"/>
<dbReference type="PANTHER" id="PTHR45675">
    <property type="entry name" value="MYB TRANSCRIPTION FACTOR-RELATED-RELATED"/>
    <property type="match status" value="1"/>
</dbReference>
<proteinExistence type="predicted"/>
<accession>A0A6P4A2K3</accession>
<dbReference type="FunFam" id="1.10.10.60:FF:000011">
    <property type="entry name" value="Myb transcription factor"/>
    <property type="match status" value="1"/>
</dbReference>
<keyword evidence="6" id="KW-0539">Nucleus</keyword>
<evidence type="ECO:0000313" key="11">
    <source>
        <dbReference type="RefSeq" id="XP_015887721.1"/>
    </source>
</evidence>
<keyword evidence="10" id="KW-1185">Reference proteome</keyword>
<dbReference type="InterPro" id="IPR001005">
    <property type="entry name" value="SANT/Myb"/>
</dbReference>
<keyword evidence="3" id="KW-0805">Transcription regulation</keyword>
<dbReference type="InterPro" id="IPR017930">
    <property type="entry name" value="Myb_dom"/>
</dbReference>
<feature type="domain" description="HTH myb-type" evidence="9">
    <location>
        <begin position="74"/>
        <end position="124"/>
    </location>
</feature>
<gene>
    <name evidence="11" type="primary">LOC107422734</name>
</gene>
<evidence type="ECO:0000259" key="8">
    <source>
        <dbReference type="PROSITE" id="PS50090"/>
    </source>
</evidence>
<keyword evidence="2" id="KW-0677">Repeat</keyword>
<dbReference type="InterPro" id="IPR044676">
    <property type="entry name" value="EOBI/EOBII-like_plant"/>
</dbReference>
<dbReference type="Proteomes" id="UP001652623">
    <property type="component" value="Chromosome 3"/>
</dbReference>
<dbReference type="KEGG" id="zju:107422734"/>
<dbReference type="FunFam" id="1.10.10.60:FF:000407">
    <property type="entry name" value="MYB transcription factor"/>
    <property type="match status" value="1"/>
</dbReference>
<dbReference type="GO" id="GO:0003700">
    <property type="term" value="F:DNA-binding transcription factor activity"/>
    <property type="evidence" value="ECO:0007669"/>
    <property type="project" value="InterPro"/>
</dbReference>
<dbReference type="PROSITE" id="PS51294">
    <property type="entry name" value="HTH_MYB"/>
    <property type="match status" value="2"/>
</dbReference>
<dbReference type="CDD" id="cd00167">
    <property type="entry name" value="SANT"/>
    <property type="match status" value="2"/>
</dbReference>
<dbReference type="FunCoup" id="A0A6P4A2K3">
    <property type="interactions" value="1"/>
</dbReference>
<keyword evidence="4" id="KW-0238">DNA-binding</keyword>
<feature type="domain" description="HTH myb-type" evidence="9">
    <location>
        <begin position="21"/>
        <end position="73"/>
    </location>
</feature>
<dbReference type="GO" id="GO:0005634">
    <property type="term" value="C:nucleus"/>
    <property type="evidence" value="ECO:0007669"/>
    <property type="project" value="UniProtKB-SubCell"/>
</dbReference>
<evidence type="ECO:0000256" key="7">
    <source>
        <dbReference type="SAM" id="Coils"/>
    </source>
</evidence>
<evidence type="ECO:0000259" key="9">
    <source>
        <dbReference type="PROSITE" id="PS51294"/>
    </source>
</evidence>
<organism evidence="10 11">
    <name type="scientific">Ziziphus jujuba</name>
    <name type="common">Chinese jujube</name>
    <name type="synonym">Ziziphus sativa</name>
    <dbReference type="NCBI Taxonomy" id="326968"/>
    <lineage>
        <taxon>Eukaryota</taxon>
        <taxon>Viridiplantae</taxon>
        <taxon>Streptophyta</taxon>
        <taxon>Embryophyta</taxon>
        <taxon>Tracheophyta</taxon>
        <taxon>Spermatophyta</taxon>
        <taxon>Magnoliopsida</taxon>
        <taxon>eudicotyledons</taxon>
        <taxon>Gunneridae</taxon>
        <taxon>Pentapetalae</taxon>
        <taxon>rosids</taxon>
        <taxon>fabids</taxon>
        <taxon>Rosales</taxon>
        <taxon>Rhamnaceae</taxon>
        <taxon>Paliureae</taxon>
        <taxon>Ziziphus</taxon>
    </lineage>
</organism>
<evidence type="ECO:0000256" key="3">
    <source>
        <dbReference type="ARBA" id="ARBA00023015"/>
    </source>
</evidence>
<dbReference type="PROSITE" id="PS50090">
    <property type="entry name" value="MYB_LIKE"/>
    <property type="match status" value="2"/>
</dbReference>
<evidence type="ECO:0000256" key="4">
    <source>
        <dbReference type="ARBA" id="ARBA00023125"/>
    </source>
</evidence>
<evidence type="ECO:0000313" key="10">
    <source>
        <dbReference type="Proteomes" id="UP001652623"/>
    </source>
</evidence>
<protein>
    <submittedName>
        <fullName evidence="11">Transcription factor MYB92</fullName>
    </submittedName>
</protein>
<dbReference type="RefSeq" id="XP_015887721.1">
    <property type="nucleotide sequence ID" value="XM_016032235.4"/>
</dbReference>
<dbReference type="PANTHER" id="PTHR45675:SF97">
    <property type="entry name" value="MYB DOMAIN PROTEIN 79"/>
    <property type="match status" value="1"/>
</dbReference>
<sequence>MYWGAMASNMGWGIIEEEGWRKGPWTAEEDRLLMEYVRLHGEGRWNSVARLAGLKRNGKSCRLRWVNYLRPDLKRGQITPHEENIILELHARWGNRWSTIARSLPGRTDNEIKNYWRTHFKKKAKVSSDSNEKAKTRILKRQQFHLQQQQQQQQQQQLQQQQQQQQFQQQQQQQQYFQLNQMDLKRIMALLDENIDHKAPPSNNQPQMIIKQDLGTTIYPHTGDQDQQAGFFYSMINGNNGSSSSSSSVPETSNDDILWDGLWNLDDVHGGFNAAAATCCANTSKASVHNLVMPFC</sequence>
<name>A0A6P4A2K3_ZIZJJ</name>
<evidence type="ECO:0000256" key="6">
    <source>
        <dbReference type="ARBA" id="ARBA00023242"/>
    </source>
</evidence>
<dbReference type="GeneID" id="107422734"/>